<evidence type="ECO:0000256" key="7">
    <source>
        <dbReference type="ARBA" id="ARBA00023235"/>
    </source>
</evidence>
<dbReference type="InterPro" id="IPR044859">
    <property type="entry name" value="Allene_oxi_cyc_Dirigent"/>
</dbReference>
<evidence type="ECO:0000256" key="8">
    <source>
        <dbReference type="ARBA" id="ARBA00049891"/>
    </source>
</evidence>
<dbReference type="PANTHER" id="PTHR31843:SF11">
    <property type="entry name" value="ALLENE OXIDE CYCLASE 4, CHLOROPLASTIC"/>
    <property type="match status" value="1"/>
</dbReference>
<evidence type="ECO:0000256" key="4">
    <source>
        <dbReference type="ARBA" id="ARBA00022528"/>
    </source>
</evidence>
<accession>A0A843VV11</accession>
<evidence type="ECO:0000256" key="2">
    <source>
        <dbReference type="ARBA" id="ARBA00007982"/>
    </source>
</evidence>
<evidence type="ECO:0000256" key="3">
    <source>
        <dbReference type="ARBA" id="ARBA00012209"/>
    </source>
</evidence>
<keyword evidence="4" id="KW-0150">Chloroplast</keyword>
<dbReference type="EMBL" id="NMUH01001870">
    <property type="protein sequence ID" value="MQL96053.1"/>
    <property type="molecule type" value="Genomic_DNA"/>
</dbReference>
<gene>
    <name evidence="9" type="ORF">Taro_028723</name>
</gene>
<evidence type="ECO:0000256" key="6">
    <source>
        <dbReference type="ARBA" id="ARBA00022946"/>
    </source>
</evidence>
<dbReference type="Gene3D" id="2.40.480.10">
    <property type="entry name" value="Allene oxide cyclase-like"/>
    <property type="match status" value="2"/>
</dbReference>
<dbReference type="GO" id="GO:0046423">
    <property type="term" value="F:allene-oxide cyclase activity"/>
    <property type="evidence" value="ECO:0007669"/>
    <property type="project" value="UniProtKB-EC"/>
</dbReference>
<dbReference type="GO" id="GO:0009695">
    <property type="term" value="P:jasmonic acid biosynthetic process"/>
    <property type="evidence" value="ECO:0007669"/>
    <property type="project" value="InterPro"/>
</dbReference>
<evidence type="ECO:0000313" key="9">
    <source>
        <dbReference type="EMBL" id="MQL96053.1"/>
    </source>
</evidence>
<dbReference type="PANTHER" id="PTHR31843">
    <property type="entry name" value="ALLENE OXIDE CYCLASE 4, CHLOROPLASTIC"/>
    <property type="match status" value="1"/>
</dbReference>
<dbReference type="SUPFAM" id="SSF141493">
    <property type="entry name" value="Allene oxide cyclase-like"/>
    <property type="match status" value="2"/>
</dbReference>
<dbReference type="EC" id="5.3.99.6" evidence="3"/>
<dbReference type="InterPro" id="IPR009410">
    <property type="entry name" value="Allene_ox_cyc"/>
</dbReference>
<keyword evidence="5" id="KW-0934">Plastid</keyword>
<organism evidence="9 10">
    <name type="scientific">Colocasia esculenta</name>
    <name type="common">Wild taro</name>
    <name type="synonym">Arum esculentum</name>
    <dbReference type="NCBI Taxonomy" id="4460"/>
    <lineage>
        <taxon>Eukaryota</taxon>
        <taxon>Viridiplantae</taxon>
        <taxon>Streptophyta</taxon>
        <taxon>Embryophyta</taxon>
        <taxon>Tracheophyta</taxon>
        <taxon>Spermatophyta</taxon>
        <taxon>Magnoliopsida</taxon>
        <taxon>Liliopsida</taxon>
        <taxon>Araceae</taxon>
        <taxon>Aroideae</taxon>
        <taxon>Colocasieae</taxon>
        <taxon>Colocasia</taxon>
    </lineage>
</organism>
<evidence type="ECO:0000256" key="1">
    <source>
        <dbReference type="ARBA" id="ARBA00004229"/>
    </source>
</evidence>
<sequence length="263" mass="29350">MTSSSILKVASLAPAVKLCSSGNRALLGKPREILPWSSFLARTHRLVSDTCHSGIWLFNFGGRVEDHSKVQELCMYKMYERDRESPAHLRPNRRQVENALGDLVPFSNKRDRESPAHLRPNRRQVENALGDLVPFSNKLYLKNLLGIATGLCILIQHVLEKNDGCYEAIYSFYFGDYGHLSVQGPYLTYEDFYVTVTGDLGGIPDLLAELLGAPVPPSPAIEPPTRSVRKSGGVYVDSVVRDVGSGWSSSRMEPSVWSWRVKI</sequence>
<comment type="similarity">
    <text evidence="2">Belongs to the allene oxide cyclase family.</text>
</comment>
<evidence type="ECO:0000256" key="5">
    <source>
        <dbReference type="ARBA" id="ARBA00022640"/>
    </source>
</evidence>
<proteinExistence type="inferred from homology"/>
<dbReference type="GO" id="GO:0009507">
    <property type="term" value="C:chloroplast"/>
    <property type="evidence" value="ECO:0007669"/>
    <property type="project" value="UniProtKB-SubCell"/>
</dbReference>
<keyword evidence="7" id="KW-0413">Isomerase</keyword>
<reference evidence="9" key="1">
    <citation type="submission" date="2017-07" db="EMBL/GenBank/DDBJ databases">
        <title>Taro Niue Genome Assembly and Annotation.</title>
        <authorList>
            <person name="Atibalentja N."/>
            <person name="Keating K."/>
            <person name="Fields C.J."/>
        </authorList>
    </citation>
    <scope>NUCLEOTIDE SEQUENCE</scope>
    <source>
        <strain evidence="9">Niue_2</strain>
        <tissue evidence="9">Leaf</tissue>
    </source>
</reference>
<dbReference type="OrthoDB" id="1894474at2759"/>
<comment type="caution">
    <text evidence="9">The sequence shown here is derived from an EMBL/GenBank/DDBJ whole genome shotgun (WGS) entry which is preliminary data.</text>
</comment>
<comment type="catalytic activity">
    <reaction evidence="8">
        <text>(9Z,13S,15Z)-12,13-epoxyoctadeca-9,11,15-trienoate = (9S,13S,15Z)-12-oxophyto-10,15-dienoate</text>
        <dbReference type="Rhea" id="RHEA:22592"/>
        <dbReference type="ChEBI" id="CHEBI:36438"/>
        <dbReference type="ChEBI" id="CHEBI:57411"/>
        <dbReference type="EC" id="5.3.99.6"/>
    </reaction>
</comment>
<dbReference type="Pfam" id="PF06351">
    <property type="entry name" value="Allene_ox_cyc"/>
    <property type="match status" value="1"/>
</dbReference>
<name>A0A843VV11_COLES</name>
<dbReference type="InterPro" id="IPR034871">
    <property type="entry name" value="Allene_oxi_cyc_sf"/>
</dbReference>
<dbReference type="Proteomes" id="UP000652761">
    <property type="component" value="Unassembled WGS sequence"/>
</dbReference>
<keyword evidence="6" id="KW-0809">Transit peptide</keyword>
<dbReference type="AlphaFoldDB" id="A0A843VV11"/>
<protein>
    <recommendedName>
        <fullName evidence="3">allene-oxide cyclase</fullName>
        <ecNumber evidence="3">5.3.99.6</ecNumber>
    </recommendedName>
</protein>
<keyword evidence="10" id="KW-1185">Reference proteome</keyword>
<evidence type="ECO:0000313" key="10">
    <source>
        <dbReference type="Proteomes" id="UP000652761"/>
    </source>
</evidence>
<comment type="subcellular location">
    <subcellularLocation>
        <location evidence="1">Plastid</location>
        <location evidence="1">Chloroplast</location>
    </subcellularLocation>
</comment>